<dbReference type="EMBL" id="WTPW01000014">
    <property type="protein sequence ID" value="KAF0560068.1"/>
    <property type="molecule type" value="Genomic_DNA"/>
</dbReference>
<dbReference type="GO" id="GO:0005975">
    <property type="term" value="P:carbohydrate metabolic process"/>
    <property type="evidence" value="ECO:0007669"/>
    <property type="project" value="InterPro"/>
</dbReference>
<gene>
    <name evidence="1" type="ORF">F8M41_003402</name>
</gene>
<dbReference type="Proteomes" id="UP000439903">
    <property type="component" value="Unassembled WGS sequence"/>
</dbReference>
<keyword evidence="2" id="KW-1185">Reference proteome</keyword>
<comment type="caution">
    <text evidence="1">The sequence shown here is derived from an EMBL/GenBank/DDBJ whole genome shotgun (WGS) entry which is preliminary data.</text>
</comment>
<dbReference type="OrthoDB" id="2538079at2759"/>
<dbReference type="AlphaFoldDB" id="A0A8H4B4T5"/>
<evidence type="ECO:0000313" key="1">
    <source>
        <dbReference type="EMBL" id="KAF0560068.1"/>
    </source>
</evidence>
<dbReference type="InterPro" id="IPR008928">
    <property type="entry name" value="6-hairpin_glycosidase_sf"/>
</dbReference>
<protein>
    <submittedName>
        <fullName evidence="1">Uncharacterized protein</fullName>
    </submittedName>
</protein>
<proteinExistence type="predicted"/>
<evidence type="ECO:0000313" key="2">
    <source>
        <dbReference type="Proteomes" id="UP000439903"/>
    </source>
</evidence>
<organism evidence="1 2">
    <name type="scientific">Gigaspora margarita</name>
    <dbReference type="NCBI Taxonomy" id="4874"/>
    <lineage>
        <taxon>Eukaryota</taxon>
        <taxon>Fungi</taxon>
        <taxon>Fungi incertae sedis</taxon>
        <taxon>Mucoromycota</taxon>
        <taxon>Glomeromycotina</taxon>
        <taxon>Glomeromycetes</taxon>
        <taxon>Diversisporales</taxon>
        <taxon>Gigasporaceae</taxon>
        <taxon>Gigaspora</taxon>
    </lineage>
</organism>
<name>A0A8H4B4T5_GIGMA</name>
<dbReference type="SUPFAM" id="SSF48208">
    <property type="entry name" value="Six-hairpin glycosidases"/>
    <property type="match status" value="1"/>
</dbReference>
<sequence>MNHIIIVFFITLIISYNYTYTLTCPPRPKVIPPSHNNMSFDGLNGSVTQNEINSFISFLGQPSRIPKTALNNSIADRSAGQDVEALGLIYEVTQNPQILDIMINYSDTFLSLQNNPENGRILWTGKRELVWCTKPENGSSTGYAGFEDNDPYKYGVTYLDRAYKYVTEMDKIIDTYYLKYFIRENDSRIYNPNYTAWKTLNELSPNSAMPWNRQQMMTNGFLRMAECHEIIGDNETRVDRYFNIIQVSINWMISEFRPVKSKNGKDAYYWTYSEGSKSPEHINIHGLYDIWGMYRAWQRKDKLNVSSDVMVKLANTMMYTINIGDYKISKYIDGTTPNDHYGAGTLFGPWVFYAEFIPDWYEFFVNLNINRIKSGPGYMGALLWVKNARASGTFPNSTQNASGITSTSSQAWILPRYELLSLILVFNIVFYSSL</sequence>
<accession>A0A8H4B4T5</accession>
<reference evidence="1 2" key="1">
    <citation type="journal article" date="2019" name="Environ. Microbiol.">
        <title>At the nexus of three kingdoms: the genome of the mycorrhizal fungus Gigaspora margarita provides insights into plant, endobacterial and fungal interactions.</title>
        <authorList>
            <person name="Venice F."/>
            <person name="Ghignone S."/>
            <person name="Salvioli di Fossalunga A."/>
            <person name="Amselem J."/>
            <person name="Novero M."/>
            <person name="Xianan X."/>
            <person name="Sedzielewska Toro K."/>
            <person name="Morin E."/>
            <person name="Lipzen A."/>
            <person name="Grigoriev I.V."/>
            <person name="Henrissat B."/>
            <person name="Martin F.M."/>
            <person name="Bonfante P."/>
        </authorList>
    </citation>
    <scope>NUCLEOTIDE SEQUENCE [LARGE SCALE GENOMIC DNA]</scope>
    <source>
        <strain evidence="1 2">BEG34</strain>
    </source>
</reference>